<keyword evidence="4" id="KW-1003">Cell membrane</keyword>
<comment type="similarity">
    <text evidence="2">Belongs to the TonB family.</text>
</comment>
<evidence type="ECO:0000256" key="9">
    <source>
        <dbReference type="ARBA" id="ARBA00023136"/>
    </source>
</evidence>
<dbReference type="HOGENOM" id="CLU_1000271_0_0_6"/>
<dbReference type="PANTHER" id="PTHR33446:SF2">
    <property type="entry name" value="PROTEIN TONB"/>
    <property type="match status" value="1"/>
</dbReference>
<evidence type="ECO:0000256" key="2">
    <source>
        <dbReference type="ARBA" id="ARBA00006555"/>
    </source>
</evidence>
<organism evidence="13 14">
    <name type="scientific">Hahella chejuensis (strain KCTC 2396)</name>
    <dbReference type="NCBI Taxonomy" id="349521"/>
    <lineage>
        <taxon>Bacteria</taxon>
        <taxon>Pseudomonadati</taxon>
        <taxon>Pseudomonadota</taxon>
        <taxon>Gammaproteobacteria</taxon>
        <taxon>Oceanospirillales</taxon>
        <taxon>Hahellaceae</taxon>
        <taxon>Hahella</taxon>
    </lineage>
</organism>
<accession>Q2S6Y2</accession>
<evidence type="ECO:0000259" key="12">
    <source>
        <dbReference type="PROSITE" id="PS52015"/>
    </source>
</evidence>
<reference evidence="13 14" key="1">
    <citation type="journal article" date="2005" name="Nucleic Acids Res.">
        <title>Genomic blueprint of Hahella chejuensis, a marine microbe producing an algicidal agent.</title>
        <authorList>
            <person name="Jeong H."/>
            <person name="Yim J.H."/>
            <person name="Lee C."/>
            <person name="Choi S.-H."/>
            <person name="Park Y.K."/>
            <person name="Yoon S.H."/>
            <person name="Hur C.-G."/>
            <person name="Kang H.-Y."/>
            <person name="Kim D."/>
            <person name="Lee H.H."/>
            <person name="Park K.H."/>
            <person name="Park S.-H."/>
            <person name="Park H.-S."/>
            <person name="Lee H.K."/>
            <person name="Oh T.K."/>
            <person name="Kim J.F."/>
        </authorList>
    </citation>
    <scope>NUCLEOTIDE SEQUENCE [LARGE SCALE GENOMIC DNA]</scope>
    <source>
        <strain evidence="13 14">KCTC 2396</strain>
    </source>
</reference>
<dbReference type="RefSeq" id="WP_011400642.1">
    <property type="nucleotide sequence ID" value="NC_007645.1"/>
</dbReference>
<feature type="region of interest" description="Disordered" evidence="10">
    <location>
        <begin position="55"/>
        <end position="165"/>
    </location>
</feature>
<evidence type="ECO:0000256" key="1">
    <source>
        <dbReference type="ARBA" id="ARBA00004383"/>
    </source>
</evidence>
<keyword evidence="5" id="KW-0997">Cell inner membrane</keyword>
<keyword evidence="7" id="KW-0653">Protein transport</keyword>
<dbReference type="OrthoDB" id="6121181at2"/>
<keyword evidence="6" id="KW-0812">Transmembrane</keyword>
<dbReference type="Proteomes" id="UP000000238">
    <property type="component" value="Chromosome"/>
</dbReference>
<dbReference type="eggNOG" id="COG0810">
    <property type="taxonomic scope" value="Bacteria"/>
</dbReference>
<dbReference type="InterPro" id="IPR051045">
    <property type="entry name" value="TonB-dependent_transducer"/>
</dbReference>
<keyword evidence="14" id="KW-1185">Reference proteome</keyword>
<dbReference type="Pfam" id="PF03544">
    <property type="entry name" value="TonB_C"/>
    <property type="match status" value="1"/>
</dbReference>
<dbReference type="STRING" id="349521.HCH_06977"/>
<dbReference type="EMBL" id="CP000155">
    <property type="protein sequence ID" value="ABC33592.1"/>
    <property type="molecule type" value="Genomic_DNA"/>
</dbReference>
<dbReference type="AlphaFoldDB" id="Q2S6Y2"/>
<sequence length="278" mass="30658">MKRHIIGITVALCLHISLAAWLTSGVSTPAPAPIAAAPVSLVLSQMRIVEQQVEAKQAEAEPAPEVEEVVEAEQPVIEEPEPEVVQETPKPVETPPEPKPEVAKVEKPKEPKKPVKKQPEPKKIVEKVRKPQPTKKEEVAKVDPEPNKKLAENPIPSPDPHTDISTAPAIAEQPQLSSAQIVSIEQAYINALQLALEKNKRYPLSAKRRRQEGTSTVEFTIMKSGDIAEVRLLDSSGISRLDEAAVKALVTLAQFHPIPDELDRNHWKMSVPIRFQLN</sequence>
<feature type="chain" id="PRO_5004214829" evidence="11">
    <location>
        <begin position="20"/>
        <end position="278"/>
    </location>
</feature>
<evidence type="ECO:0000256" key="7">
    <source>
        <dbReference type="ARBA" id="ARBA00022927"/>
    </source>
</evidence>
<dbReference type="PROSITE" id="PS52015">
    <property type="entry name" value="TONB_CTD"/>
    <property type="match status" value="1"/>
</dbReference>
<keyword evidence="11" id="KW-0732">Signal</keyword>
<evidence type="ECO:0000256" key="5">
    <source>
        <dbReference type="ARBA" id="ARBA00022519"/>
    </source>
</evidence>
<dbReference type="InterPro" id="IPR006260">
    <property type="entry name" value="TonB/TolA_C"/>
</dbReference>
<dbReference type="GO" id="GO:0005886">
    <property type="term" value="C:plasma membrane"/>
    <property type="evidence" value="ECO:0007669"/>
    <property type="project" value="UniProtKB-SubCell"/>
</dbReference>
<keyword evidence="8" id="KW-1133">Transmembrane helix</keyword>
<evidence type="ECO:0000313" key="13">
    <source>
        <dbReference type="EMBL" id="ABC33592.1"/>
    </source>
</evidence>
<evidence type="ECO:0000256" key="11">
    <source>
        <dbReference type="SAM" id="SignalP"/>
    </source>
</evidence>
<dbReference type="GO" id="GO:0015031">
    <property type="term" value="P:protein transport"/>
    <property type="evidence" value="ECO:0007669"/>
    <property type="project" value="UniProtKB-KW"/>
</dbReference>
<feature type="compositionally biased region" description="Basic and acidic residues" evidence="10">
    <location>
        <begin position="96"/>
        <end position="151"/>
    </location>
</feature>
<evidence type="ECO:0000256" key="4">
    <source>
        <dbReference type="ARBA" id="ARBA00022475"/>
    </source>
</evidence>
<dbReference type="Gene3D" id="3.30.1150.10">
    <property type="match status" value="1"/>
</dbReference>
<dbReference type="PANTHER" id="PTHR33446">
    <property type="entry name" value="PROTEIN TONB-RELATED"/>
    <property type="match status" value="1"/>
</dbReference>
<comment type="subcellular location">
    <subcellularLocation>
        <location evidence="1">Cell inner membrane</location>
        <topology evidence="1">Single-pass membrane protein</topology>
        <orientation evidence="1">Periplasmic side</orientation>
    </subcellularLocation>
</comment>
<evidence type="ECO:0000256" key="8">
    <source>
        <dbReference type="ARBA" id="ARBA00022989"/>
    </source>
</evidence>
<evidence type="ECO:0000256" key="6">
    <source>
        <dbReference type="ARBA" id="ARBA00022692"/>
    </source>
</evidence>
<feature type="compositionally biased region" description="Acidic residues" evidence="10">
    <location>
        <begin position="62"/>
        <end position="84"/>
    </location>
</feature>
<dbReference type="KEGG" id="hch:HCH_06977"/>
<protein>
    <submittedName>
        <fullName evidence="13">Periplasmic protein TonB, links inner and outer membranes</fullName>
    </submittedName>
</protein>
<name>Q2S6Y2_HAHCH</name>
<evidence type="ECO:0000256" key="10">
    <source>
        <dbReference type="SAM" id="MobiDB-lite"/>
    </source>
</evidence>
<dbReference type="GO" id="GO:0055085">
    <property type="term" value="P:transmembrane transport"/>
    <property type="evidence" value="ECO:0007669"/>
    <property type="project" value="InterPro"/>
</dbReference>
<evidence type="ECO:0000313" key="14">
    <source>
        <dbReference type="Proteomes" id="UP000000238"/>
    </source>
</evidence>
<evidence type="ECO:0000256" key="3">
    <source>
        <dbReference type="ARBA" id="ARBA00022448"/>
    </source>
</evidence>
<keyword evidence="9" id="KW-0472">Membrane</keyword>
<feature type="domain" description="TonB C-terminal" evidence="12">
    <location>
        <begin position="187"/>
        <end position="278"/>
    </location>
</feature>
<proteinExistence type="inferred from homology"/>
<dbReference type="SUPFAM" id="SSF74653">
    <property type="entry name" value="TolA/TonB C-terminal domain"/>
    <property type="match status" value="1"/>
</dbReference>
<keyword evidence="3" id="KW-0813">Transport</keyword>
<dbReference type="InterPro" id="IPR037682">
    <property type="entry name" value="TonB_C"/>
</dbReference>
<gene>
    <name evidence="13" type="primary">tonB</name>
    <name evidence="13" type="ordered locus">HCH_06977</name>
</gene>
<dbReference type="NCBIfam" id="TIGR01352">
    <property type="entry name" value="tonB_Cterm"/>
    <property type="match status" value="1"/>
</dbReference>
<feature type="signal peptide" evidence="11">
    <location>
        <begin position="1"/>
        <end position="19"/>
    </location>
</feature>